<name>A0ABT7G6E7_9GAMM</name>
<keyword evidence="5" id="KW-1185">Reference proteome</keyword>
<evidence type="ECO:0000259" key="3">
    <source>
        <dbReference type="Pfam" id="PF18818"/>
    </source>
</evidence>
<dbReference type="InterPro" id="IPR041459">
    <property type="entry name" value="MPTase-PolyVal"/>
</dbReference>
<feature type="region of interest" description="Disordered" evidence="1">
    <location>
        <begin position="1"/>
        <end position="20"/>
    </location>
</feature>
<evidence type="ECO:0000313" key="5">
    <source>
        <dbReference type="Proteomes" id="UP001174748"/>
    </source>
</evidence>
<accession>A0ABT7G6E7</accession>
<organism evidence="4 5">
    <name type="scientific">Serratia nevei</name>
    <dbReference type="NCBI Taxonomy" id="2703794"/>
    <lineage>
        <taxon>Bacteria</taxon>
        <taxon>Pseudomonadati</taxon>
        <taxon>Pseudomonadota</taxon>
        <taxon>Gammaproteobacteria</taxon>
        <taxon>Enterobacterales</taxon>
        <taxon>Yersiniaceae</taxon>
        <taxon>Serratia</taxon>
    </lineage>
</organism>
<reference evidence="4" key="1">
    <citation type="submission" date="2023-01" db="EMBL/GenBank/DDBJ databases">
        <title>Genomic dissection of endemic carbapenem resistance: metallo-beta-lactamase gene dissemination through clonal, plasmid and integron transfer pathways.</title>
        <authorList>
            <person name="Macesic N."/>
        </authorList>
    </citation>
    <scope>NUCLEOTIDE SEQUENCE</scope>
    <source>
        <strain evidence="4">CPO382</strain>
    </source>
</reference>
<gene>
    <name evidence="4" type="ORF">P9921_01045</name>
</gene>
<dbReference type="EMBL" id="JARTOI010000001">
    <property type="protein sequence ID" value="MDK5169078.1"/>
    <property type="molecule type" value="Genomic_DNA"/>
</dbReference>
<protein>
    <submittedName>
        <fullName evidence="4">Zincin-like metallopeptidase domain-containing protein</fullName>
    </submittedName>
</protein>
<feature type="domain" description="Polyvalent protein metallopeptidase" evidence="3">
    <location>
        <begin position="214"/>
        <end position="339"/>
    </location>
</feature>
<comment type="caution">
    <text evidence="4">The sequence shown here is derived from an EMBL/GenBank/DDBJ whole genome shotgun (WGS) entry which is preliminary data.</text>
</comment>
<dbReference type="Proteomes" id="UP001174748">
    <property type="component" value="Unassembled WGS sequence"/>
</dbReference>
<dbReference type="RefSeq" id="WP_285098039.1">
    <property type="nucleotide sequence ID" value="NZ_JARTOI010000001.1"/>
</dbReference>
<dbReference type="Pfam" id="PF08401">
    <property type="entry name" value="ArdcN"/>
    <property type="match status" value="1"/>
</dbReference>
<dbReference type="InterPro" id="IPR013610">
    <property type="entry name" value="ArdC_N"/>
</dbReference>
<proteinExistence type="predicted"/>
<feature type="domain" description="N-terminal" evidence="2">
    <location>
        <begin position="16"/>
        <end position="175"/>
    </location>
</feature>
<dbReference type="Pfam" id="PF18818">
    <property type="entry name" value="MPTase-PolyVal"/>
    <property type="match status" value="1"/>
</dbReference>
<sequence>MAYDKKKGYEKKENTKDHRQELTDRLIESIENAGSWEKPWFTCPLMPRNISTGKQYKGINVISLMSAGYDNPDFGTYNHWGELEDSRQNAHKDLITIQSKFQAGELSSTVYVKEKNKVEKVFEDLEKKGMVDRNEPIHVKKGEKGIAVFKAIQMEFQGKNDGADQDGEQSEDGSKKVWVQVYAGTVFNARQVANISPSLGPTYEFEPHAEADLHVQAMIAKTGLTVEHNDGGRAFYSVNQHKVSMPHKEKFVPGAYYDTLLHELGHSTGPALGRDLSGSFGSAKYAYEELVAELSSVFMSAELGIPHNPSVHENHAAYLKSWLGALKQDKNMIFKAASHAQKSADFQNMCRQEYKLELAQTLTNQAVQEQTQTPVLSLSTPTQGSPALKREKQLVISM</sequence>
<evidence type="ECO:0000313" key="4">
    <source>
        <dbReference type="EMBL" id="MDK5169078.1"/>
    </source>
</evidence>
<evidence type="ECO:0000256" key="1">
    <source>
        <dbReference type="SAM" id="MobiDB-lite"/>
    </source>
</evidence>
<evidence type="ECO:0000259" key="2">
    <source>
        <dbReference type="Pfam" id="PF08401"/>
    </source>
</evidence>